<accession>A0ABU3GRD9</accession>
<dbReference type="RefSeq" id="WP_311948709.1">
    <property type="nucleotide sequence ID" value="NZ_JAVLVU010000001.1"/>
</dbReference>
<evidence type="ECO:0000313" key="2">
    <source>
        <dbReference type="EMBL" id="MDT3402334.1"/>
    </source>
</evidence>
<dbReference type="PANTHER" id="PTHR48050">
    <property type="entry name" value="STEROL 3-BETA-GLUCOSYLTRANSFERASE"/>
    <property type="match status" value="1"/>
</dbReference>
<sequence length="443" mass="49699">MENLLKESLMGKTILFSNLPADGHFNPLTGIAKFLQGIGCDVRWFASRLYKDRIERLGIPYYALINAPEVNAGNLVKLVPGITTNDPLKRSNMYRSLYATNGKLYYEDIRALHEVFPFDLLICDSFFPAIPFIKHNLGIPVISIGVVPLAEDSPETAPYGLGLHPPKDDEEKSGYAELYRQMPQKFKESSDLFQALLNEADISYPGLSYENILIRSVDRYLQIGSPGFEYPRERLGANIRFIGGLLPFRPDPQENKPWFDEKLLRYDKVVLVTQGTIELDTRKLLEPTLDAFAGTDTLIIATTSGNNTDKLREKYNADNVIIEAFIPFDQVMPHVDVYVTNGGYGGVILGILYGLPMVAAGLHEGKNEVCARIAYFDLGIDLQTENPTSAQVREAVDRIFLDVKYKKAVSRLAAEFLNYDGQALVVEAIHEVLSNSRTWEYDA</sequence>
<dbReference type="Pfam" id="PF06722">
    <property type="entry name" value="EryCIII-like_C"/>
    <property type="match status" value="1"/>
</dbReference>
<proteinExistence type="predicted"/>
<evidence type="ECO:0000313" key="3">
    <source>
        <dbReference type="Proteomes" id="UP001258315"/>
    </source>
</evidence>
<dbReference type="InterPro" id="IPR002213">
    <property type="entry name" value="UDP_glucos_trans"/>
</dbReference>
<reference evidence="3" key="1">
    <citation type="submission" date="2023-07" db="EMBL/GenBank/DDBJ databases">
        <title>Functional and genomic diversity of the sorghum phyllosphere microbiome.</title>
        <authorList>
            <person name="Shade A."/>
        </authorList>
    </citation>
    <scope>NUCLEOTIDE SEQUENCE [LARGE SCALE GENOMIC DNA]</scope>
    <source>
        <strain evidence="3">SORGH_AS_0422</strain>
    </source>
</reference>
<keyword evidence="3" id="KW-1185">Reference proteome</keyword>
<feature type="domain" description="Erythromycin biosynthesis protein CIII-like C-terminal" evidence="1">
    <location>
        <begin position="288"/>
        <end position="425"/>
    </location>
</feature>
<evidence type="ECO:0000259" key="1">
    <source>
        <dbReference type="Pfam" id="PF06722"/>
    </source>
</evidence>
<dbReference type="InterPro" id="IPR010610">
    <property type="entry name" value="EryCIII-like_C"/>
</dbReference>
<dbReference type="EMBL" id="JAVLVU010000001">
    <property type="protein sequence ID" value="MDT3402334.1"/>
    <property type="molecule type" value="Genomic_DNA"/>
</dbReference>
<gene>
    <name evidence="2" type="ORF">QE417_001406</name>
</gene>
<dbReference type="Proteomes" id="UP001258315">
    <property type="component" value="Unassembled WGS sequence"/>
</dbReference>
<comment type="caution">
    <text evidence="2">The sequence shown here is derived from an EMBL/GenBank/DDBJ whole genome shotgun (WGS) entry which is preliminary data.</text>
</comment>
<dbReference type="PANTHER" id="PTHR48050:SF13">
    <property type="entry name" value="STEROL 3-BETA-GLUCOSYLTRANSFERASE UGT80A2"/>
    <property type="match status" value="1"/>
</dbReference>
<protein>
    <submittedName>
        <fullName evidence="2">MGT family glycosyltransferase</fullName>
    </submittedName>
</protein>
<dbReference type="CDD" id="cd03784">
    <property type="entry name" value="GT1_Gtf-like"/>
    <property type="match status" value="1"/>
</dbReference>
<organism evidence="2 3">
    <name type="scientific">Mucilaginibacter terrae</name>
    <dbReference type="NCBI Taxonomy" id="1955052"/>
    <lineage>
        <taxon>Bacteria</taxon>
        <taxon>Pseudomonadati</taxon>
        <taxon>Bacteroidota</taxon>
        <taxon>Sphingobacteriia</taxon>
        <taxon>Sphingobacteriales</taxon>
        <taxon>Sphingobacteriaceae</taxon>
        <taxon>Mucilaginibacter</taxon>
    </lineage>
</organism>
<dbReference type="SUPFAM" id="SSF53756">
    <property type="entry name" value="UDP-Glycosyltransferase/glycogen phosphorylase"/>
    <property type="match status" value="1"/>
</dbReference>
<dbReference type="Gene3D" id="3.40.50.2000">
    <property type="entry name" value="Glycogen Phosphorylase B"/>
    <property type="match status" value="2"/>
</dbReference>
<name>A0ABU3GRD9_9SPHI</name>
<dbReference type="InterPro" id="IPR050426">
    <property type="entry name" value="Glycosyltransferase_28"/>
</dbReference>